<dbReference type="RefSeq" id="WP_138185911.1">
    <property type="nucleotide sequence ID" value="NZ_LS992241.1"/>
</dbReference>
<dbReference type="InterPro" id="IPR011008">
    <property type="entry name" value="Dimeric_a/b-barrel"/>
</dbReference>
<dbReference type="PANTHER" id="PTHR33336">
    <property type="entry name" value="QUINOL MONOOXYGENASE YGIN-RELATED"/>
    <property type="match status" value="1"/>
</dbReference>
<dbReference type="EMBL" id="LS992241">
    <property type="protein sequence ID" value="SYX83918.1"/>
    <property type="molecule type" value="Genomic_DNA"/>
</dbReference>
<dbReference type="PROSITE" id="PS51725">
    <property type="entry name" value="ABM"/>
    <property type="match status" value="1"/>
</dbReference>
<proteinExistence type="predicted"/>
<keyword evidence="2" id="KW-0503">Monooxygenase</keyword>
<gene>
    <name evidence="2" type="primary">ycnE</name>
    <name evidence="2" type="ORF">PBLR_12340</name>
</gene>
<keyword evidence="2" id="KW-0560">Oxidoreductase</keyword>
<dbReference type="PANTHER" id="PTHR33336:SF3">
    <property type="entry name" value="ABM DOMAIN-CONTAINING PROTEIN"/>
    <property type="match status" value="1"/>
</dbReference>
<feature type="domain" description="ABM" evidence="1">
    <location>
        <begin position="2"/>
        <end position="90"/>
    </location>
</feature>
<name>A0A383RAC6_PAEAL</name>
<dbReference type="EC" id="1.-.-.-" evidence="2"/>
<reference evidence="3" key="1">
    <citation type="submission" date="2018-08" db="EMBL/GenBank/DDBJ databases">
        <authorList>
            <person name="Chevrot R."/>
        </authorList>
    </citation>
    <scope>NUCLEOTIDE SEQUENCE [LARGE SCALE GENOMIC DNA]</scope>
</reference>
<dbReference type="Proteomes" id="UP000304148">
    <property type="component" value="Chromosome"/>
</dbReference>
<dbReference type="InterPro" id="IPR007138">
    <property type="entry name" value="ABM_dom"/>
</dbReference>
<evidence type="ECO:0000259" key="1">
    <source>
        <dbReference type="PROSITE" id="PS51725"/>
    </source>
</evidence>
<dbReference type="GO" id="GO:0004497">
    <property type="term" value="F:monooxygenase activity"/>
    <property type="evidence" value="ECO:0007669"/>
    <property type="project" value="UniProtKB-KW"/>
</dbReference>
<dbReference type="Pfam" id="PF03992">
    <property type="entry name" value="ABM"/>
    <property type="match status" value="1"/>
</dbReference>
<evidence type="ECO:0000313" key="3">
    <source>
        <dbReference type="Proteomes" id="UP000304148"/>
    </source>
</evidence>
<dbReference type="Gene3D" id="3.30.70.100">
    <property type="match status" value="1"/>
</dbReference>
<sequence>MIIIHAVSSVNPEKEQAYVEEIQSLVKASRAESGNIAYDFYKSVETEHAYIMVEVWKDQEAVAAHNSSEHFTSFVAKAKAYLTAPLEVKVYSGSEVKA</sequence>
<dbReference type="InterPro" id="IPR050744">
    <property type="entry name" value="AI-2_Isomerase_LsrG"/>
</dbReference>
<protein>
    <submittedName>
        <fullName evidence="2">Putative monooxygenase YcnE</fullName>
        <ecNumber evidence="2">1.-.-.-</ecNumber>
    </submittedName>
</protein>
<accession>A0A383RAC6</accession>
<organism evidence="2 3">
    <name type="scientific">Paenibacillus alvei</name>
    <name type="common">Bacillus alvei</name>
    <dbReference type="NCBI Taxonomy" id="44250"/>
    <lineage>
        <taxon>Bacteria</taxon>
        <taxon>Bacillati</taxon>
        <taxon>Bacillota</taxon>
        <taxon>Bacilli</taxon>
        <taxon>Bacillales</taxon>
        <taxon>Paenibacillaceae</taxon>
        <taxon>Paenibacillus</taxon>
    </lineage>
</organism>
<evidence type="ECO:0000313" key="2">
    <source>
        <dbReference type="EMBL" id="SYX83918.1"/>
    </source>
</evidence>
<dbReference type="AlphaFoldDB" id="A0A383RAC6"/>
<dbReference type="SUPFAM" id="SSF54909">
    <property type="entry name" value="Dimeric alpha+beta barrel"/>
    <property type="match status" value="1"/>
</dbReference>